<accession>A0A081K901</accession>
<evidence type="ECO:0000313" key="4">
    <source>
        <dbReference type="Proteomes" id="UP000027997"/>
    </source>
</evidence>
<dbReference type="InterPro" id="IPR005546">
    <property type="entry name" value="Autotransporte_beta"/>
</dbReference>
<proteinExistence type="predicted"/>
<evidence type="ECO:0000256" key="1">
    <source>
        <dbReference type="SAM" id="MobiDB-lite"/>
    </source>
</evidence>
<dbReference type="EMBL" id="JOJP01000001">
    <property type="protein sequence ID" value="KEI70627.1"/>
    <property type="molecule type" value="Genomic_DNA"/>
</dbReference>
<feature type="compositionally biased region" description="Low complexity" evidence="1">
    <location>
        <begin position="406"/>
        <end position="420"/>
    </location>
</feature>
<name>A0A081K901_9GAMM</name>
<dbReference type="Pfam" id="PF03797">
    <property type="entry name" value="Autotransporter"/>
    <property type="match status" value="1"/>
</dbReference>
<comment type="caution">
    <text evidence="3">The sequence shown here is derived from an EMBL/GenBank/DDBJ whole genome shotgun (WGS) entry which is preliminary data.</text>
</comment>
<reference evidence="3 4" key="1">
    <citation type="submission" date="2014-06" db="EMBL/GenBank/DDBJ databases">
        <title>Whole Genome Sequences of Three Symbiotic Endozoicomonas Bacteria.</title>
        <authorList>
            <person name="Neave M.J."/>
            <person name="Apprill A."/>
            <person name="Voolstra C.R."/>
        </authorList>
    </citation>
    <scope>NUCLEOTIDE SEQUENCE [LARGE SCALE GENOMIC DNA]</scope>
    <source>
        <strain evidence="3 4">DSM 22380</strain>
    </source>
</reference>
<feature type="region of interest" description="Disordered" evidence="1">
    <location>
        <begin position="388"/>
        <end position="420"/>
    </location>
</feature>
<dbReference type="InterPro" id="IPR036709">
    <property type="entry name" value="Autotransporte_beta_dom_sf"/>
</dbReference>
<gene>
    <name evidence="3" type="ORF">GV64_07620</name>
</gene>
<protein>
    <recommendedName>
        <fullName evidence="2">Autotransporter domain-containing protein</fullName>
    </recommendedName>
</protein>
<feature type="domain" description="Autotransporter" evidence="2">
    <location>
        <begin position="472"/>
        <end position="740"/>
    </location>
</feature>
<dbReference type="AlphaFoldDB" id="A0A081K901"/>
<dbReference type="Proteomes" id="UP000027997">
    <property type="component" value="Unassembled WGS sequence"/>
</dbReference>
<keyword evidence="4" id="KW-1185">Reference proteome</keyword>
<evidence type="ECO:0000313" key="3">
    <source>
        <dbReference type="EMBL" id="KEI70627.1"/>
    </source>
</evidence>
<dbReference type="RefSeq" id="WP_020580779.1">
    <property type="nucleotide sequence ID" value="NZ_JOJP01000001.1"/>
</dbReference>
<sequence>MAANAEDSTLSGNITVNLSTSAPGTGAVFAAQNGQMSGTVDSLKINLLSSRLNGIESQQGAKIDLNGPISITNSRGLEQNHGMWTGLDQGMHFTGPVDISLQGISSFGVASMPGEITFDDSLKIDISGSYSSGIYLFPMMDTPAAIHLNGATNIHASGQDTSSLTILGGSVYVNNTLNASTSNGASTINMMATNPTFGSLLTTNSPSAPQEPNPQKILLQGKIHLSNGFNQMMLDLAADSLINSQLEIAQGNVSWQFHSPSAKWITIPGSIIGSQGNLIINFISEGTWQVPLSSANQATNSAAVAPLIIEQGGEFVVRGQGTVLGNVQTELQAGEEQKFVLVKKTFADNGGLNLDLSTLSTQTDRPGYTLTLEQHNEANAGYLYATLAKPEDPAPPDPSHKAIPWTPLAPSSSTPSSATIAQNSSFSQQLPVNMVDQMLASKLLHSTLSTSFCKKTGNPIWIGQCLDPTDEPFSLWALPLYDHIAAKDLNVAIENIGFKANIRGLGLQLARETHWGNWGGGLFSGKGDINSTELNIPIRSDVDYLGGLIHGAVKANPFIVNLGVTYLHSKHRLRQYNNNHHLKSDSEIDVAGIQARMAWPDYYGNWLITPAAHLEFWHTHQPGNEITGDGNNTYVRAKANQYFRQLPLSITAQGPNLMLGTHDKIRLIPQFDIRFIPTWGDRQLYTEVSLKNNPDMSVSLSTPEMDKSSTELGVGLQIASGLIDSNLRYNARHSSHILSQQISADIVWRF</sequence>
<dbReference type="Gene3D" id="2.40.128.130">
    <property type="entry name" value="Autotransporter beta-domain"/>
    <property type="match status" value="1"/>
</dbReference>
<evidence type="ECO:0000259" key="2">
    <source>
        <dbReference type="SMART" id="SM00869"/>
    </source>
</evidence>
<dbReference type="SMART" id="SM00869">
    <property type="entry name" value="Autotransporter"/>
    <property type="match status" value="1"/>
</dbReference>
<dbReference type="SUPFAM" id="SSF103515">
    <property type="entry name" value="Autotransporter"/>
    <property type="match status" value="1"/>
</dbReference>
<organism evidence="3 4">
    <name type="scientific">Endozoicomonas elysicola</name>
    <dbReference type="NCBI Taxonomy" id="305900"/>
    <lineage>
        <taxon>Bacteria</taxon>
        <taxon>Pseudomonadati</taxon>
        <taxon>Pseudomonadota</taxon>
        <taxon>Gammaproteobacteria</taxon>
        <taxon>Oceanospirillales</taxon>
        <taxon>Endozoicomonadaceae</taxon>
        <taxon>Endozoicomonas</taxon>
    </lineage>
</organism>